<organism evidence="1 5">
    <name type="scientific">Bovine papular stomatitis virus</name>
    <dbReference type="NCBI Taxonomy" id="129727"/>
    <lineage>
        <taxon>Viruses</taxon>
        <taxon>Varidnaviria</taxon>
        <taxon>Bamfordvirae</taxon>
        <taxon>Nucleocytoviricota</taxon>
        <taxon>Pokkesviricetes</taxon>
        <taxon>Chitovirales</taxon>
        <taxon>Poxviridae</taxon>
        <taxon>Chordopoxvirinae</taxon>
        <taxon>Parapoxvirus</taxon>
        <taxon>Parapoxvirus bovinestomatitis</taxon>
    </lineage>
</organism>
<dbReference type="OrthoDB" id="22105at10239"/>
<accession>Q6TVB0</accession>
<evidence type="ECO:0000313" key="4">
    <source>
        <dbReference type="EMBL" id="AKC03504.1"/>
    </source>
</evidence>
<evidence type="ECO:0000313" key="5">
    <source>
        <dbReference type="Proteomes" id="UP000104372"/>
    </source>
</evidence>
<name>Q6TVB0_9POXV</name>
<dbReference type="EMBL" id="AY386265">
    <property type="protein sequence ID" value="AAR98435.1"/>
    <property type="molecule type" value="Genomic_DNA"/>
</dbReference>
<dbReference type="EMBL" id="KM875472">
    <property type="protein sequence ID" value="AKC03504.1"/>
    <property type="molecule type" value="Genomic_DNA"/>
</dbReference>
<dbReference type="Proteomes" id="UP000152300">
    <property type="component" value="Segment"/>
</dbReference>
<evidence type="ECO:0000313" key="1">
    <source>
        <dbReference type="EMBL" id="AAR98435.1"/>
    </source>
</evidence>
<dbReference type="Pfam" id="PF05288">
    <property type="entry name" value="Pox_A3L"/>
    <property type="match status" value="1"/>
</dbReference>
<dbReference type="KEGG" id="vg:2947849"/>
<proteinExistence type="predicted"/>
<sequence length="80" mass="9308">MGSRDASWYAAYSVTLDPPRRCTRCSLNLTRFVNEDRDNAMLLIASQPNRARILGEFLVFCRNKSMDTKVLDREIRRVLL</sequence>
<dbReference type="EMBL" id="KM875470">
    <property type="protein sequence ID" value="AKC03247.1"/>
    <property type="molecule type" value="Genomic_DNA"/>
</dbReference>
<dbReference type="Proteomes" id="UP000163391">
    <property type="component" value="Segment"/>
</dbReference>
<protein>
    <submittedName>
        <fullName evidence="1 2">Thioredoxin-like protein</fullName>
    </submittedName>
</protein>
<evidence type="ECO:0000313" key="2">
    <source>
        <dbReference type="EMBL" id="AKC03247.1"/>
    </source>
</evidence>
<dbReference type="Proteomes" id="UP000104372">
    <property type="component" value="Segment"/>
</dbReference>
<dbReference type="RefSeq" id="NP_957987.1">
    <property type="nucleotide sequence ID" value="NC_005337.1"/>
</dbReference>
<gene>
    <name evidence="2" type="ORF">BVTX09c15_078</name>
    <name evidence="4" type="ORF">BVTX09c1_078</name>
    <name evidence="3" type="ORF">BVTX09c5_078</name>
</gene>
<reference evidence="6 7" key="2">
    <citation type="journal article" date="2015" name="Arch. Virol.">
        <title>Coinfection with multiple strains of bovine papular stomatitis virus.</title>
        <authorList>
            <person name="Huang T."/>
            <person name="Tulman E.R."/>
            <person name="Diel D.G."/>
            <person name="Khatiwada S."/>
            <person name="Sims W."/>
            <person name="Edwards J.F."/>
            <person name="Wen X."/>
            <person name="Kutish G.F."/>
            <person name="Rock D.L."/>
            <person name="Delhon G."/>
        </authorList>
    </citation>
    <scope>NUCLEOTIDE SEQUENCE [LARGE SCALE GENOMIC DNA]</scope>
    <source>
        <strain evidence="4">BV-TX09c1</strain>
        <strain evidence="2">BV-TX09c15</strain>
        <strain evidence="3">BV-TX09c5</strain>
    </source>
</reference>
<evidence type="ECO:0000313" key="7">
    <source>
        <dbReference type="Proteomes" id="UP000152300"/>
    </source>
</evidence>
<reference evidence="1 5" key="1">
    <citation type="journal article" date="2004" name="J. Virol.">
        <title>Genomes of the parapoxviruses ORF virus and bovine papular stomatitis virus.</title>
        <authorList>
            <person name="Delhon G."/>
            <person name="Tulman E.R."/>
            <person name="Afonso C.L."/>
            <person name="Lu Z."/>
            <person name="de la Concha-Bermejillo A."/>
            <person name="Lehmkuhl H.D."/>
            <person name="Piccone M.E."/>
            <person name="Kutish G.F."/>
            <person name="Rock D.L."/>
        </authorList>
    </citation>
    <scope>NUCLEOTIDE SEQUENCE [LARGE SCALE GENOMIC DNA]</scope>
    <source>
        <strain evidence="1 5">BV-AR02</strain>
    </source>
</reference>
<evidence type="ECO:0000313" key="3">
    <source>
        <dbReference type="EMBL" id="AKC03376.1"/>
    </source>
</evidence>
<evidence type="ECO:0000313" key="6">
    <source>
        <dbReference type="Proteomes" id="UP000136698"/>
    </source>
</evidence>
<keyword evidence="5" id="KW-1185">Reference proteome</keyword>
<dbReference type="Proteomes" id="UP000136698">
    <property type="component" value="Segment"/>
</dbReference>
<dbReference type="EMBL" id="KM875471">
    <property type="protein sequence ID" value="AKC03376.1"/>
    <property type="molecule type" value="Genomic_DNA"/>
</dbReference>
<dbReference type="InterPro" id="IPR007952">
    <property type="entry name" value="Poxvirus_A2.5L"/>
</dbReference>